<name>B3DZZ9_METI4</name>
<evidence type="ECO:0000313" key="11">
    <source>
        <dbReference type="Proteomes" id="UP000009149"/>
    </source>
</evidence>
<evidence type="ECO:0000256" key="7">
    <source>
        <dbReference type="PROSITE-ProRule" id="PRU01091"/>
    </source>
</evidence>
<gene>
    <name evidence="10" type="primary">ompR</name>
    <name evidence="10" type="ordered locus">Minf_0602</name>
</gene>
<dbReference type="GO" id="GO:0000976">
    <property type="term" value="F:transcription cis-regulatory region binding"/>
    <property type="evidence" value="ECO:0007669"/>
    <property type="project" value="TreeGrafter"/>
</dbReference>
<dbReference type="eggNOG" id="COG0745">
    <property type="taxonomic scope" value="Bacteria"/>
</dbReference>
<evidence type="ECO:0000256" key="4">
    <source>
        <dbReference type="ARBA" id="ARBA00023125"/>
    </source>
</evidence>
<evidence type="ECO:0000256" key="6">
    <source>
        <dbReference type="PROSITE-ProRule" id="PRU00169"/>
    </source>
</evidence>
<accession>B3DZZ9</accession>
<keyword evidence="4 7" id="KW-0238">DNA-binding</keyword>
<evidence type="ECO:0000256" key="1">
    <source>
        <dbReference type="ARBA" id="ARBA00022553"/>
    </source>
</evidence>
<feature type="domain" description="OmpR/PhoB-type" evidence="9">
    <location>
        <begin position="169"/>
        <end position="267"/>
    </location>
</feature>
<dbReference type="SMART" id="SM00862">
    <property type="entry name" value="Trans_reg_C"/>
    <property type="match status" value="1"/>
</dbReference>
<dbReference type="InterPro" id="IPR001867">
    <property type="entry name" value="OmpR/PhoB-type_DNA-bd"/>
</dbReference>
<dbReference type="InterPro" id="IPR001789">
    <property type="entry name" value="Sig_transdc_resp-reg_receiver"/>
</dbReference>
<dbReference type="Gene3D" id="1.10.10.10">
    <property type="entry name" value="Winged helix-like DNA-binding domain superfamily/Winged helix DNA-binding domain"/>
    <property type="match status" value="1"/>
</dbReference>
<dbReference type="GO" id="GO:0000156">
    <property type="term" value="F:phosphorelay response regulator activity"/>
    <property type="evidence" value="ECO:0007669"/>
    <property type="project" value="TreeGrafter"/>
</dbReference>
<dbReference type="Proteomes" id="UP000009149">
    <property type="component" value="Chromosome"/>
</dbReference>
<dbReference type="Gene3D" id="3.40.50.2300">
    <property type="match status" value="1"/>
</dbReference>
<dbReference type="HOGENOM" id="CLU_000445_30_1_0"/>
<dbReference type="FunFam" id="1.10.10.10:FF:000005">
    <property type="entry name" value="Two-component system response regulator"/>
    <property type="match status" value="1"/>
</dbReference>
<dbReference type="GO" id="GO:0005829">
    <property type="term" value="C:cytosol"/>
    <property type="evidence" value="ECO:0007669"/>
    <property type="project" value="TreeGrafter"/>
</dbReference>
<dbReference type="KEGG" id="min:Minf_0602"/>
<dbReference type="EMBL" id="CP000975">
    <property type="protein sequence ID" value="ACD82660.1"/>
    <property type="molecule type" value="Genomic_DNA"/>
</dbReference>
<dbReference type="Gene3D" id="6.10.250.690">
    <property type="match status" value="1"/>
</dbReference>
<organism evidence="10 11">
    <name type="scientific">Methylacidiphilum infernorum (isolate V4)</name>
    <name type="common">Methylokorus infernorum (strain V4)</name>
    <dbReference type="NCBI Taxonomy" id="481448"/>
    <lineage>
        <taxon>Bacteria</taxon>
        <taxon>Pseudomonadati</taxon>
        <taxon>Verrucomicrobiota</taxon>
        <taxon>Methylacidiphilae</taxon>
        <taxon>Methylacidiphilales</taxon>
        <taxon>Methylacidiphilaceae</taxon>
        <taxon>Methylacidiphilum (ex Ratnadevi et al. 2023)</taxon>
    </lineage>
</organism>
<evidence type="ECO:0000259" key="8">
    <source>
        <dbReference type="PROSITE" id="PS50110"/>
    </source>
</evidence>
<dbReference type="SUPFAM" id="SSF52172">
    <property type="entry name" value="CheY-like"/>
    <property type="match status" value="1"/>
</dbReference>
<dbReference type="AlphaFoldDB" id="B3DZZ9"/>
<dbReference type="GO" id="GO:0032993">
    <property type="term" value="C:protein-DNA complex"/>
    <property type="evidence" value="ECO:0007669"/>
    <property type="project" value="TreeGrafter"/>
</dbReference>
<dbReference type="PANTHER" id="PTHR48111:SF22">
    <property type="entry name" value="REGULATOR OF RPOS"/>
    <property type="match status" value="1"/>
</dbReference>
<dbReference type="CDD" id="cd00383">
    <property type="entry name" value="trans_reg_C"/>
    <property type="match status" value="1"/>
</dbReference>
<dbReference type="FunFam" id="3.40.50.2300:FF:000002">
    <property type="entry name" value="DNA-binding response regulator PhoP"/>
    <property type="match status" value="1"/>
</dbReference>
<evidence type="ECO:0000256" key="5">
    <source>
        <dbReference type="ARBA" id="ARBA00023163"/>
    </source>
</evidence>
<sequence length="268" mass="30238">MRPGKDHFQGGTSLASDTSSRYCTCEYVGDFPRRPFHFIFGKALGMRVLVVEDELKIARFISRALEEEGFTVDCCSRGDEALLMMLATPYDAAVLDIMLPGPDGISVLRSLRERGISLPILLLSARSETRDKIEGLNSGADDYLPKPFSMDELVARLRALIRRTAGIGLSVYKVGNLTLNLLTREVFRGQKKIELTAKEFSILELLMRTPGRVFTRTQVCERVWNYHFDPGTNLVDVYIQKLRKKIDEGEEQKLIQTVRGVGYKIEAL</sequence>
<dbReference type="PROSITE" id="PS51755">
    <property type="entry name" value="OMPR_PHOB"/>
    <property type="match status" value="1"/>
</dbReference>
<dbReference type="GO" id="GO:0006355">
    <property type="term" value="P:regulation of DNA-templated transcription"/>
    <property type="evidence" value="ECO:0007669"/>
    <property type="project" value="InterPro"/>
</dbReference>
<dbReference type="SMART" id="SM00448">
    <property type="entry name" value="REC"/>
    <property type="match status" value="1"/>
</dbReference>
<keyword evidence="1 6" id="KW-0597">Phosphoprotein</keyword>
<dbReference type="PANTHER" id="PTHR48111">
    <property type="entry name" value="REGULATOR OF RPOS"/>
    <property type="match status" value="1"/>
</dbReference>
<dbReference type="Pfam" id="PF00486">
    <property type="entry name" value="Trans_reg_C"/>
    <property type="match status" value="1"/>
</dbReference>
<evidence type="ECO:0000256" key="2">
    <source>
        <dbReference type="ARBA" id="ARBA00023012"/>
    </source>
</evidence>
<dbReference type="STRING" id="481448.Minf_0602"/>
<dbReference type="InterPro" id="IPR011006">
    <property type="entry name" value="CheY-like_superfamily"/>
</dbReference>
<evidence type="ECO:0000259" key="9">
    <source>
        <dbReference type="PROSITE" id="PS51755"/>
    </source>
</evidence>
<feature type="modified residue" description="4-aspartylphosphate" evidence="6">
    <location>
        <position position="96"/>
    </location>
</feature>
<keyword evidence="2" id="KW-0902">Two-component regulatory system</keyword>
<keyword evidence="3" id="KW-0805">Transcription regulation</keyword>
<dbReference type="Pfam" id="PF00072">
    <property type="entry name" value="Response_reg"/>
    <property type="match status" value="1"/>
</dbReference>
<protein>
    <submittedName>
        <fullName evidence="10">DNA-binding response regulator, OmpR family (REC-wHTH domains)</fullName>
    </submittedName>
</protein>
<feature type="domain" description="Response regulatory" evidence="8">
    <location>
        <begin position="47"/>
        <end position="161"/>
    </location>
</feature>
<dbReference type="PROSITE" id="PS50110">
    <property type="entry name" value="RESPONSE_REGULATORY"/>
    <property type="match status" value="1"/>
</dbReference>
<dbReference type="InterPro" id="IPR039420">
    <property type="entry name" value="WalR-like"/>
</dbReference>
<reference evidence="10 11" key="1">
    <citation type="journal article" date="2008" name="Biol. Direct">
        <title>Complete genome sequence of the extremely acidophilic methanotroph isolate V4, Methylacidiphilum infernorum, a representative of the bacterial phylum Verrucomicrobia.</title>
        <authorList>
            <person name="Hou S."/>
            <person name="Makarova K.S."/>
            <person name="Saw J.H."/>
            <person name="Senin P."/>
            <person name="Ly B.V."/>
            <person name="Zhou Z."/>
            <person name="Ren Y."/>
            <person name="Wang J."/>
            <person name="Galperin M.Y."/>
            <person name="Omelchenko M.V."/>
            <person name="Wolf Y.I."/>
            <person name="Yutin N."/>
            <person name="Koonin E.V."/>
            <person name="Stott M.B."/>
            <person name="Mountain B.W."/>
            <person name="Crowe M.A."/>
            <person name="Smirnova A.V."/>
            <person name="Dunfield P.F."/>
            <person name="Feng L."/>
            <person name="Wang L."/>
            <person name="Alam M."/>
        </authorList>
    </citation>
    <scope>NUCLEOTIDE SEQUENCE [LARGE SCALE GENOMIC DNA]</scope>
    <source>
        <strain evidence="11">Isolate V4</strain>
    </source>
</reference>
<evidence type="ECO:0000313" key="10">
    <source>
        <dbReference type="EMBL" id="ACD82660.1"/>
    </source>
</evidence>
<proteinExistence type="predicted"/>
<evidence type="ECO:0000256" key="3">
    <source>
        <dbReference type="ARBA" id="ARBA00023015"/>
    </source>
</evidence>
<keyword evidence="5" id="KW-0804">Transcription</keyword>
<dbReference type="InterPro" id="IPR036388">
    <property type="entry name" value="WH-like_DNA-bd_sf"/>
</dbReference>
<feature type="DNA-binding region" description="OmpR/PhoB-type" evidence="7">
    <location>
        <begin position="169"/>
        <end position="267"/>
    </location>
</feature>